<evidence type="ECO:0000313" key="2">
    <source>
        <dbReference type="EMBL" id="MFC4823912.1"/>
    </source>
</evidence>
<feature type="transmembrane region" description="Helical" evidence="1">
    <location>
        <begin position="130"/>
        <end position="156"/>
    </location>
</feature>
<comment type="caution">
    <text evidence="2">The sequence shown here is derived from an EMBL/GenBank/DDBJ whole genome shotgun (WGS) entry which is preliminary data.</text>
</comment>
<keyword evidence="1" id="KW-1133">Transmembrane helix</keyword>
<dbReference type="RefSeq" id="WP_254270131.1">
    <property type="nucleotide sequence ID" value="NZ_CP100401.1"/>
</dbReference>
<keyword evidence="1" id="KW-0812">Transmembrane</keyword>
<dbReference type="AlphaFoldDB" id="A0ABD5PZF3"/>
<feature type="transmembrane region" description="Helical" evidence="1">
    <location>
        <begin position="377"/>
        <end position="400"/>
    </location>
</feature>
<name>A0ABD5PZF3_9EURY</name>
<proteinExistence type="predicted"/>
<dbReference type="Pfam" id="PF24363">
    <property type="entry name" value="DUF7519"/>
    <property type="match status" value="1"/>
</dbReference>
<evidence type="ECO:0000313" key="3">
    <source>
        <dbReference type="Proteomes" id="UP001595945"/>
    </source>
</evidence>
<feature type="transmembrane region" description="Helical" evidence="1">
    <location>
        <begin position="20"/>
        <end position="39"/>
    </location>
</feature>
<keyword evidence="1" id="KW-0472">Membrane</keyword>
<dbReference type="Proteomes" id="UP001595945">
    <property type="component" value="Unassembled WGS sequence"/>
</dbReference>
<feature type="transmembrane region" description="Helical" evidence="1">
    <location>
        <begin position="303"/>
        <end position="324"/>
    </location>
</feature>
<sequence>MTRRDWTDDAETELLPEMRAAPFSGTLAVLVALLAGLALGTADGSLDAVLGTAAGAIVAALGVRAAQSETNARQAVGSVGIVAGTAAFAGVALLDGGAVAPLVGAAVAAVAVNATVSFDDRVERPAVRAVWRSATVLAVGTVLAVLLYTGVFSALFRVGTDAVPVVASSALALLVVLQIELLLVVELVHVAVPVLDQWLPENRDLRAATVERFGFRAEDLPRSYWAVFALQVILALSSWGPRWFGAFLDSLSVFGDGVALVLFSGVLHVPLAAVLGVLVSVLLARGLQGVFVAWAGSDPPQSVAHAAGGIVTLVAAVLFAVALPQTADALAGLAGPEWAETAKAVGLTATVAGTMSATLFAVAAARHVLATAVAPWAITDSASGFAVSGGALFVASLVVADGGGSALAVFAGVAAALVVHDLGTNAVELGAQVGSEAETRAGEATHAVGSLLVGTGGVALAGLTAFVMGSVPLTPPAWRARLAVALLLVAVLCFAVLFERGE</sequence>
<dbReference type="GeneID" id="73047173"/>
<accession>A0ABD5PZF3</accession>
<feature type="transmembrane region" description="Helical" evidence="1">
    <location>
        <begin position="75"/>
        <end position="93"/>
    </location>
</feature>
<feature type="transmembrane region" description="Helical" evidence="1">
    <location>
        <begin position="223"/>
        <end position="240"/>
    </location>
</feature>
<feature type="transmembrane region" description="Helical" evidence="1">
    <location>
        <begin position="45"/>
        <end position="63"/>
    </location>
</feature>
<feature type="transmembrane region" description="Helical" evidence="1">
    <location>
        <begin position="448"/>
        <end position="468"/>
    </location>
</feature>
<feature type="transmembrane region" description="Helical" evidence="1">
    <location>
        <begin position="344"/>
        <end position="365"/>
    </location>
</feature>
<feature type="transmembrane region" description="Helical" evidence="1">
    <location>
        <begin position="162"/>
        <end position="185"/>
    </location>
</feature>
<feature type="transmembrane region" description="Helical" evidence="1">
    <location>
        <begin position="406"/>
        <end position="427"/>
    </location>
</feature>
<keyword evidence="3" id="KW-1185">Reference proteome</keyword>
<feature type="transmembrane region" description="Helical" evidence="1">
    <location>
        <begin position="260"/>
        <end position="283"/>
    </location>
</feature>
<reference evidence="2 3" key="1">
    <citation type="journal article" date="2019" name="Int. J. Syst. Evol. Microbiol.">
        <title>The Global Catalogue of Microorganisms (GCM) 10K type strain sequencing project: providing services to taxonomists for standard genome sequencing and annotation.</title>
        <authorList>
            <consortium name="The Broad Institute Genomics Platform"/>
            <consortium name="The Broad Institute Genome Sequencing Center for Infectious Disease"/>
            <person name="Wu L."/>
            <person name="Ma J."/>
        </authorList>
    </citation>
    <scope>NUCLEOTIDE SEQUENCE [LARGE SCALE GENOMIC DNA]</scope>
    <source>
        <strain evidence="2 3">XZYJ18</strain>
    </source>
</reference>
<gene>
    <name evidence="2" type="ORF">ACFO9K_06525</name>
</gene>
<dbReference type="EMBL" id="JBHSHT010000001">
    <property type="protein sequence ID" value="MFC4823912.1"/>
    <property type="molecule type" value="Genomic_DNA"/>
</dbReference>
<protein>
    <submittedName>
        <fullName evidence="2">Uncharacterized protein</fullName>
    </submittedName>
</protein>
<organism evidence="2 3">
    <name type="scientific">Halorussus aquaticus</name>
    <dbReference type="NCBI Taxonomy" id="2953748"/>
    <lineage>
        <taxon>Archaea</taxon>
        <taxon>Methanobacteriati</taxon>
        <taxon>Methanobacteriota</taxon>
        <taxon>Stenosarchaea group</taxon>
        <taxon>Halobacteria</taxon>
        <taxon>Halobacteriales</taxon>
        <taxon>Haladaptataceae</taxon>
        <taxon>Halorussus</taxon>
    </lineage>
</organism>
<feature type="transmembrane region" description="Helical" evidence="1">
    <location>
        <begin position="480"/>
        <end position="498"/>
    </location>
</feature>
<dbReference type="InterPro" id="IPR055941">
    <property type="entry name" value="DUF7519"/>
</dbReference>
<evidence type="ECO:0000256" key="1">
    <source>
        <dbReference type="SAM" id="Phobius"/>
    </source>
</evidence>
<feature type="transmembrane region" description="Helical" evidence="1">
    <location>
        <begin position="99"/>
        <end position="118"/>
    </location>
</feature>